<dbReference type="Pfam" id="PF19701">
    <property type="entry name" value="DUF6199"/>
    <property type="match status" value="1"/>
</dbReference>
<feature type="transmembrane region" description="Helical" evidence="1">
    <location>
        <begin position="172"/>
        <end position="191"/>
    </location>
</feature>
<proteinExistence type="predicted"/>
<evidence type="ECO:0000313" key="4">
    <source>
        <dbReference type="Proteomes" id="UP001469365"/>
    </source>
</evidence>
<gene>
    <name evidence="3" type="ORF">WMW72_04630</name>
</gene>
<sequence length="239" mass="27555">MMMPNASASKRNRASLILIRLGVVISIVVIAILAKSHFSQSVFDMNDHTYRQAEIQEGQVNYRSAAAPPIYVQIHDPNRDVIINEQRYSVYRDTSTGRETTFLVTYPDKQTYKVYEQSGSFLSYDENQGWVSELAMYSNNQRFRSLGDLDYFPSSLVIAAYPEYHDHPGNPVLFVLAFLLLIYGWCGYRYLKFQNFLFLISLRWVWVNDPEPSDFYYLMCKITGVLTMIGAVVLMLSSL</sequence>
<dbReference type="EMBL" id="JBBPCC010000002">
    <property type="protein sequence ID" value="MEK8127194.1"/>
    <property type="molecule type" value="Genomic_DNA"/>
</dbReference>
<keyword evidence="1" id="KW-0812">Transmembrane</keyword>
<reference evidence="3 4" key="1">
    <citation type="submission" date="2024-04" db="EMBL/GenBank/DDBJ databases">
        <title>draft genome sequnece of Paenibacillus filicis.</title>
        <authorList>
            <person name="Kim D.-U."/>
        </authorList>
    </citation>
    <scope>NUCLEOTIDE SEQUENCE [LARGE SCALE GENOMIC DNA]</scope>
    <source>
        <strain evidence="3 4">KACC14197</strain>
    </source>
</reference>
<evidence type="ECO:0000313" key="3">
    <source>
        <dbReference type="EMBL" id="MEK8127194.1"/>
    </source>
</evidence>
<keyword evidence="1" id="KW-0472">Membrane</keyword>
<accession>A0ABU9DE79</accession>
<feature type="transmembrane region" description="Helical" evidence="1">
    <location>
        <begin position="215"/>
        <end position="236"/>
    </location>
</feature>
<feature type="transmembrane region" description="Helical" evidence="1">
    <location>
        <begin position="12"/>
        <end position="34"/>
    </location>
</feature>
<name>A0ABU9DE79_9BACL</name>
<dbReference type="InterPro" id="IPR045679">
    <property type="entry name" value="DUF6199"/>
</dbReference>
<evidence type="ECO:0000259" key="2">
    <source>
        <dbReference type="Pfam" id="PF19701"/>
    </source>
</evidence>
<dbReference type="RefSeq" id="WP_341414251.1">
    <property type="nucleotide sequence ID" value="NZ_JBBPCC010000002.1"/>
</dbReference>
<organism evidence="3 4">
    <name type="scientific">Paenibacillus filicis</name>
    <dbReference type="NCBI Taxonomy" id="669464"/>
    <lineage>
        <taxon>Bacteria</taxon>
        <taxon>Bacillati</taxon>
        <taxon>Bacillota</taxon>
        <taxon>Bacilli</taxon>
        <taxon>Bacillales</taxon>
        <taxon>Paenibacillaceae</taxon>
        <taxon>Paenibacillus</taxon>
    </lineage>
</organism>
<protein>
    <recommendedName>
        <fullName evidence="2">DUF6199 domain-containing protein</fullName>
    </recommendedName>
</protein>
<comment type="caution">
    <text evidence="3">The sequence shown here is derived from an EMBL/GenBank/DDBJ whole genome shotgun (WGS) entry which is preliminary data.</text>
</comment>
<dbReference type="Proteomes" id="UP001469365">
    <property type="component" value="Unassembled WGS sequence"/>
</dbReference>
<keyword evidence="4" id="KW-1185">Reference proteome</keyword>
<evidence type="ECO:0000256" key="1">
    <source>
        <dbReference type="SAM" id="Phobius"/>
    </source>
</evidence>
<feature type="domain" description="DUF6199" evidence="2">
    <location>
        <begin position="176"/>
        <end position="237"/>
    </location>
</feature>
<keyword evidence="1" id="KW-1133">Transmembrane helix</keyword>